<keyword evidence="10 11" id="KW-0238">DNA-binding</keyword>
<dbReference type="CDD" id="cd22332">
    <property type="entry name" value="HsdR_N"/>
    <property type="match status" value="1"/>
</dbReference>
<comment type="catalytic activity">
    <reaction evidence="1 11">
        <text>Endonucleolytic cleavage of DNA to give random double-stranded fragments with terminal 5'-phosphates, ATP is simultaneously hydrolyzed.</text>
        <dbReference type="EC" id="3.1.21.3"/>
    </reaction>
</comment>
<dbReference type="Pfam" id="PF18766">
    <property type="entry name" value="SWI2_SNF2"/>
    <property type="match status" value="1"/>
</dbReference>
<keyword evidence="4" id="KW-0540">Nuclease</keyword>
<evidence type="ECO:0000256" key="9">
    <source>
        <dbReference type="ARBA" id="ARBA00022840"/>
    </source>
</evidence>
<dbReference type="InterPro" id="IPR040980">
    <property type="entry name" value="SWI2_SNF2"/>
</dbReference>
<dbReference type="Gene3D" id="3.90.1570.50">
    <property type="match status" value="1"/>
</dbReference>
<keyword evidence="5 11" id="KW-0547">Nucleotide-binding</keyword>
<evidence type="ECO:0000256" key="8">
    <source>
        <dbReference type="ARBA" id="ARBA00022801"/>
    </source>
</evidence>
<evidence type="ECO:0000313" key="14">
    <source>
        <dbReference type="Proteomes" id="UP000050911"/>
    </source>
</evidence>
<evidence type="ECO:0000256" key="5">
    <source>
        <dbReference type="ARBA" id="ARBA00022741"/>
    </source>
</evidence>
<feature type="domain" description="Helicase ATP-binding" evidence="12">
    <location>
        <begin position="265"/>
        <end position="420"/>
    </location>
</feature>
<dbReference type="GO" id="GO:0009035">
    <property type="term" value="F:type I site-specific deoxyribonuclease activity"/>
    <property type="evidence" value="ECO:0007669"/>
    <property type="project" value="UniProtKB-EC"/>
</dbReference>
<dbReference type="STRING" id="1302272.FC96_GL001467"/>
<dbReference type="Gene3D" id="3.40.50.300">
    <property type="entry name" value="P-loop containing nucleotide triphosphate hydrolases"/>
    <property type="match status" value="2"/>
</dbReference>
<comment type="subunit">
    <text evidence="3 11">The type I restriction/modification system is composed of three polypeptides R, M and S.</text>
</comment>
<comment type="caution">
    <text evidence="13">The sequence shown here is derived from an EMBL/GenBank/DDBJ whole genome shotgun (WGS) entry which is preliminary data.</text>
</comment>
<name>A0A0R1HPK1_9LACO</name>
<dbReference type="GO" id="GO:0009307">
    <property type="term" value="P:DNA restriction-modification system"/>
    <property type="evidence" value="ECO:0007669"/>
    <property type="project" value="UniProtKB-KW"/>
</dbReference>
<organism evidence="13 14">
    <name type="scientific">Secundilactobacillus kimchicus JCM 15530</name>
    <dbReference type="NCBI Taxonomy" id="1302272"/>
    <lineage>
        <taxon>Bacteria</taxon>
        <taxon>Bacillati</taxon>
        <taxon>Bacillota</taxon>
        <taxon>Bacilli</taxon>
        <taxon>Lactobacillales</taxon>
        <taxon>Lactobacillaceae</taxon>
        <taxon>Secundilactobacillus</taxon>
    </lineage>
</organism>
<keyword evidence="8 11" id="KW-0378">Hydrolase</keyword>
<comment type="function">
    <text evidence="11">Subunit R is required for both nuclease and ATPase activities, but not for modification.</text>
</comment>
<dbReference type="InterPro" id="IPR051268">
    <property type="entry name" value="Type-I_R_enzyme_R_subunit"/>
</dbReference>
<dbReference type="SMART" id="SM00487">
    <property type="entry name" value="DEXDc"/>
    <property type="match status" value="1"/>
</dbReference>
<dbReference type="AlphaFoldDB" id="A0A0R1HPK1"/>
<dbReference type="RefSeq" id="WP_056942229.1">
    <property type="nucleotide sequence ID" value="NZ_AZCX01000003.1"/>
</dbReference>
<dbReference type="Pfam" id="PF22679">
    <property type="entry name" value="T1R_D3-like"/>
    <property type="match status" value="1"/>
</dbReference>
<dbReference type="InterPro" id="IPR004473">
    <property type="entry name" value="Restrct_endonuc_typeI_HsdR"/>
</dbReference>
<dbReference type="SUPFAM" id="SSF52540">
    <property type="entry name" value="P-loop containing nucleoside triphosphate hydrolases"/>
    <property type="match status" value="1"/>
</dbReference>
<accession>A0A0R1HPK1</accession>
<dbReference type="InterPro" id="IPR007409">
    <property type="entry name" value="Restrct_endonuc_type1_HsdR_N"/>
</dbReference>
<dbReference type="OrthoDB" id="9758243at2"/>
<dbReference type="Pfam" id="PF04313">
    <property type="entry name" value="HSDR_N"/>
    <property type="match status" value="1"/>
</dbReference>
<dbReference type="EMBL" id="AZCX01000003">
    <property type="protein sequence ID" value="KRK48367.1"/>
    <property type="molecule type" value="Genomic_DNA"/>
</dbReference>
<dbReference type="CDD" id="cd18800">
    <property type="entry name" value="SF2_C_EcoR124I-like"/>
    <property type="match status" value="1"/>
</dbReference>
<gene>
    <name evidence="13" type="ORF">FC96_GL001467</name>
</gene>
<dbReference type="PATRIC" id="fig|1302272.5.peg.1480"/>
<evidence type="ECO:0000259" key="12">
    <source>
        <dbReference type="PROSITE" id="PS51192"/>
    </source>
</evidence>
<dbReference type="GO" id="GO:0005524">
    <property type="term" value="F:ATP binding"/>
    <property type="evidence" value="ECO:0007669"/>
    <property type="project" value="UniProtKB-KW"/>
</dbReference>
<evidence type="ECO:0000256" key="2">
    <source>
        <dbReference type="ARBA" id="ARBA00008598"/>
    </source>
</evidence>
<dbReference type="PROSITE" id="PS51192">
    <property type="entry name" value="HELICASE_ATP_BIND_1"/>
    <property type="match status" value="1"/>
</dbReference>
<dbReference type="EC" id="3.1.21.3" evidence="11"/>
<sequence>MSSDFQSEAALEEQFMRKLQSVGYKNIKLADEAAVLNHFREILNERNVDNLKGQKLSDVEFERVLNELVGSKSLFEIAQLLRGSDVQPYGKIVITRDDNSELYLEFFDGVDFSHNTYEVAHQITINAKYTNRYDVTVLVNGLPIAQIELKRRGTDFGEAFNQIIRYRDESYRQLFRFVQIFVVSNGDETRYFANGDGKLNANFMFYWTNQNNEWLNDIDAFTSSFFDLKRFHSLIADYTIFDNDQSRMLIMRPYQVYATEAILLQAKENPHENGYIWHTTGSGKTITSFKASRLIAQKTNAEKVIFLIDRSDLDIQTAKNFNSYLPNSSSSEPALDRTKSTRKLVEQLGSKDNSLIVTTIQKLNNAISGDRYKKLLESFHDKHVVFIEDEAHRSQFGEMRKNVNKWFQNAQHFGFTGTPIFAENVGPDGRTTETLYGKCLHKYLIKDAIRDHNVLGFSIQYLNTIKGHDVFLDGSDEVSGIKVKEAFENEDRLKMIVQHIMLNHDQITDHRRYNAILTVPDTSMALKYYHTFKELDKNNNFNVTSIFTWAANENGVREKQTGDEHPDQVDELTSRHGLDRVIDDYNAMYGTSFSTDDFKGYFADVSKRMKAHNDRTPKDNIDILIVVNMFLTGFDSPKLSTLYSDKKLKWHGLIQAFSRTNRVEQQSKPSGNIVTYRNIKKQTDDAVKLFSAGSSKYFFVPTYEDLLSQLENAIHDLHQVAPTPESVDKLHNIGDEALKDFVLAFREVLRVHNRIRVYDDFEWANLEDFTDGDMQRYRSKYSVAYEDLKRNTPEKGEKVSFLNDIDFEIELLASDQIDVQYISNLVKAIDLENAANQQADVHKIKHLLENADNPDLRLKANLINEFLDEIIPKLEPNDNVSSELSRYLANKREESVSEFSEETKLPEAVVQKQIDNYEFYGSTNSRELTKELNEIGYGFKQQISIKQRVTNFVKETLRKFVMS</sequence>
<dbReference type="Pfam" id="PF12008">
    <property type="entry name" value="EcoR124_C"/>
    <property type="match status" value="1"/>
</dbReference>
<comment type="similarity">
    <text evidence="2 11">Belongs to the HsdR family.</text>
</comment>
<evidence type="ECO:0000256" key="1">
    <source>
        <dbReference type="ARBA" id="ARBA00000851"/>
    </source>
</evidence>
<dbReference type="InterPro" id="IPR022625">
    <property type="entry name" value="TypeI_RM_Rsu_C"/>
</dbReference>
<dbReference type="Proteomes" id="UP000050911">
    <property type="component" value="Unassembled WGS sequence"/>
</dbReference>
<dbReference type="PANTHER" id="PTHR30195">
    <property type="entry name" value="TYPE I SITE-SPECIFIC DEOXYRIBONUCLEASE PROTEIN SUBUNIT M AND R"/>
    <property type="match status" value="1"/>
</dbReference>
<dbReference type="InterPro" id="IPR014001">
    <property type="entry name" value="Helicase_ATP-bd"/>
</dbReference>
<reference evidence="13 14" key="1">
    <citation type="journal article" date="2015" name="Genome Announc.">
        <title>Expanding the biotechnology potential of lactobacilli through comparative genomics of 213 strains and associated genera.</title>
        <authorList>
            <person name="Sun Z."/>
            <person name="Harris H.M."/>
            <person name="McCann A."/>
            <person name="Guo C."/>
            <person name="Argimon S."/>
            <person name="Zhang W."/>
            <person name="Yang X."/>
            <person name="Jeffery I.B."/>
            <person name="Cooney J.C."/>
            <person name="Kagawa T.F."/>
            <person name="Liu W."/>
            <person name="Song Y."/>
            <person name="Salvetti E."/>
            <person name="Wrobel A."/>
            <person name="Rasinkangas P."/>
            <person name="Parkhill J."/>
            <person name="Rea M.C."/>
            <person name="O'Sullivan O."/>
            <person name="Ritari J."/>
            <person name="Douillard F.P."/>
            <person name="Paul Ross R."/>
            <person name="Yang R."/>
            <person name="Briner A.E."/>
            <person name="Felis G.E."/>
            <person name="de Vos W.M."/>
            <person name="Barrangou R."/>
            <person name="Klaenhammer T.R."/>
            <person name="Caufield P.W."/>
            <person name="Cui Y."/>
            <person name="Zhang H."/>
            <person name="O'Toole P.W."/>
        </authorList>
    </citation>
    <scope>NUCLEOTIDE SEQUENCE [LARGE SCALE GENOMIC DNA]</scope>
    <source>
        <strain evidence="13 14">JCM 15530</strain>
    </source>
</reference>
<proteinExistence type="inferred from homology"/>
<dbReference type="PANTHER" id="PTHR30195:SF16">
    <property type="entry name" value="TYPE I RESTRICTION ENZYME ENDONUCLEASE SUBUNIT"/>
    <property type="match status" value="1"/>
</dbReference>
<evidence type="ECO:0000256" key="3">
    <source>
        <dbReference type="ARBA" id="ARBA00011296"/>
    </source>
</evidence>
<protein>
    <recommendedName>
        <fullName evidence="11">Type I restriction enzyme endonuclease subunit</fullName>
        <shortName evidence="11">R protein</shortName>
        <ecNumber evidence="11">3.1.21.3</ecNumber>
    </recommendedName>
    <alternativeName>
        <fullName evidence="11">Type-1 restriction enzyme R protein</fullName>
    </alternativeName>
</protein>
<keyword evidence="9 11" id="KW-0067">ATP-binding</keyword>
<dbReference type="NCBIfam" id="TIGR00348">
    <property type="entry name" value="hsdR"/>
    <property type="match status" value="1"/>
</dbReference>
<evidence type="ECO:0000313" key="13">
    <source>
        <dbReference type="EMBL" id="KRK48367.1"/>
    </source>
</evidence>
<dbReference type="GO" id="GO:0003677">
    <property type="term" value="F:DNA binding"/>
    <property type="evidence" value="ECO:0007669"/>
    <property type="project" value="UniProtKB-KW"/>
</dbReference>
<dbReference type="InterPro" id="IPR055180">
    <property type="entry name" value="HsdR_RecA-like_helicase_dom_2"/>
</dbReference>
<keyword evidence="6 11" id="KW-0680">Restriction system</keyword>
<keyword evidence="7" id="KW-0255">Endonuclease</keyword>
<evidence type="ECO:0000256" key="11">
    <source>
        <dbReference type="RuleBase" id="RU364115"/>
    </source>
</evidence>
<dbReference type="InterPro" id="IPR027417">
    <property type="entry name" value="P-loop_NTPase"/>
</dbReference>
<evidence type="ECO:0000256" key="7">
    <source>
        <dbReference type="ARBA" id="ARBA00022759"/>
    </source>
</evidence>
<dbReference type="CDD" id="cd18030">
    <property type="entry name" value="DEXHc_RE_I_HsdR"/>
    <property type="match status" value="1"/>
</dbReference>
<dbReference type="Gene3D" id="1.20.58.910">
    <property type="match status" value="1"/>
</dbReference>
<evidence type="ECO:0000256" key="10">
    <source>
        <dbReference type="ARBA" id="ARBA00023125"/>
    </source>
</evidence>
<evidence type="ECO:0000256" key="4">
    <source>
        <dbReference type="ARBA" id="ARBA00022722"/>
    </source>
</evidence>
<evidence type="ECO:0000256" key="6">
    <source>
        <dbReference type="ARBA" id="ARBA00022747"/>
    </source>
</evidence>
<keyword evidence="14" id="KW-1185">Reference proteome</keyword>